<evidence type="ECO:0000256" key="3">
    <source>
        <dbReference type="ARBA" id="ARBA00023110"/>
    </source>
</evidence>
<keyword evidence="10" id="KW-1185">Reference proteome</keyword>
<dbReference type="InterPro" id="IPR000297">
    <property type="entry name" value="PPIase_PpiC"/>
</dbReference>
<accession>A0A812NRF5</accession>
<evidence type="ECO:0000256" key="2">
    <source>
        <dbReference type="ARBA" id="ARBA00013194"/>
    </source>
</evidence>
<dbReference type="InterPro" id="IPR051370">
    <property type="entry name" value="PPIase_Pin1"/>
</dbReference>
<evidence type="ECO:0000313" key="10">
    <source>
        <dbReference type="Proteomes" id="UP000601435"/>
    </source>
</evidence>
<feature type="compositionally biased region" description="Acidic residues" evidence="6">
    <location>
        <begin position="298"/>
        <end position="313"/>
    </location>
</feature>
<sequence length="1842" mass="201700">RPNAFFWSAQKPGRAVERAADDRAVSRMHADFPGSACPGHRRPPVFAVMQAAGVSKEAPLNDVEAKGIFRGAPVIIKGLQKKPEYNGKKGLVTGGPYDNGRFEVTIQTGSNSGYSDAKVLSLGPSNFQLDLDALQEYVVQKRIEKARRDPPLEDLAALWTKGKGLSARSLAWTRGKESASVSVKSDAPEDNSIPKEDLQLDGSVEQGWSGWLVAALGVVGVLFPLTYCIIPHLRKLLCKSGCLDQSYHVVPDSEMIGHASIHSDVPETTSLPQPAATEYFFIGEEAANATIATAQTESEPEAELYPEESEVTEESGWSTRPRSDGASSEAQEDRQERPQERLRSPRELGVSFQAASEPILPVPCIVAKPSEPVTSGRSSSLMMLYASPLCRIDATRGATPLPALDFEQEWRNLVTASVESPNGPSLTARPLTAASLQRSLSHGIATRKDTNILHLSAHGTPQGLVLEDGKGTAHLLSCELVKEMLSLRAGTAPFQLVVLNACQSQAVGNVFADSGIPHVVCSEDNIMDSWVKIFMRMFYTAIFCGSTVAAAFDGAVTSLRCQPGIPQEASRSFCLLPRTGDHDKVICPTRVAARKPQTRLLSTPFEQFLPELPEDFTGRTLDVWSILQHLDKRRFVTVCNRHAVPGIGKSAVLDAVHRASALHMQMRCVKVRVGSEVEDCMSWIYSIRSAVQLALAEEDWLSSTRKGGSCQSRLTSASVTRPRKCLPRRQARKTQLESEAPTWSNEELLQTLLHELSLLASKWQRRNTASVQTGSTSRGSKVQAVSAGDASGLGILLLIHGCGTILERCPDMLNILSEILRHCPNLRIVVSSQYRLLGSGCSQFKVVHYELEGLKPADAARLFLRRAQRPLRWKEVLAGTDAERELSSVTDDAHVVLNKDSEKEVLELIASHPAVARLKGAPQALIELACHMGHRTLIDFAAEGQAKPSHVYDHEMWVMTLRPDARNGECASSAVPDLGQGEVLLRVDKFAFSHMALGYLMKGFTRTFGAYHNFYKCQEENLYRSACWGFMTVMESTHPKDSQGKVCRFVTWPLWAVADSVFLATDGGGQRGWEGIAAKTVGTAGTFFKGLQGNTSHRGAIQATMPMQLEAVLAKREKAEKEHKPARPPNVLVDGVYVRGSADPKQKPVLRHVIVKDLNKVAAQLKYEVPTTGLFERKPPMGLYCVFDGLSRAGVGVAGPASAEFCALNFHIALLNSLSELRAGTPSAASVQTAVAKSLETLDQELLIRNPEIADGCGAAVALLVGDHLFVAFMGRCTAVLCEVTDDGKRVAVRLGKGARAGGVGGAVVTSSPDVQTVYLGSPERHPFLVLSSSAIPLKAAELLALAEDFSVQPRAFCGEVASRASELAKSPCTAVQVNFLPEPSLQAEGQPPAKKAKVGPGPSGVASELILVKATQSMRLRHILVKFHEGTKPAEDPKAPWASRTRAEAERLLRGAISEIRQDRKSWTKTPKDVTELISLSSKKFIELCRKLSDCETAQKGALACGDLGWVAPEARAAMSEHFKEVCDILQPGQWSDIVASHQGLHLVQRVAVGTRLYGLVPPARYQVQPVGGTIPAGKKGEPAMVELAMEEIPFNLRRFQEMEVAEGLEPHLEDWIVATKEIYTMAYYMDEQLLVDTGMISCVLISCASAKTALALAFCLRMRDMRYVFGLTSKEHLEFTRSTDLYHEVFTYEDVDSLPNTHTVVYMDFKCDGELRQQITLRMGTNLMYNMVIGPAVFQKKMKDQVFEKRAREVLFDESSWRERRRMVAEVTKTGRNEKLKHSYQAFIDRMKKLIAVKHVNSVDGFAAMYDSLYSNAASPSDVHVCCFHEDAVVDEIWKE</sequence>
<feature type="domain" description="PpiC" evidence="7">
    <location>
        <begin position="1416"/>
        <end position="1553"/>
    </location>
</feature>
<dbReference type="Gene3D" id="3.10.50.40">
    <property type="match status" value="1"/>
</dbReference>
<dbReference type="GO" id="GO:0005634">
    <property type="term" value="C:nucleus"/>
    <property type="evidence" value="ECO:0007669"/>
    <property type="project" value="TreeGrafter"/>
</dbReference>
<evidence type="ECO:0000256" key="5">
    <source>
        <dbReference type="PROSITE-ProRule" id="PRU00278"/>
    </source>
</evidence>
<feature type="domain" description="PPM-type phosphatase" evidence="8">
    <location>
        <begin position="1166"/>
        <end position="1380"/>
    </location>
</feature>
<evidence type="ECO:0000256" key="1">
    <source>
        <dbReference type="ARBA" id="ARBA00000971"/>
    </source>
</evidence>
<dbReference type="SUPFAM" id="SSF81606">
    <property type="entry name" value="PP2C-like"/>
    <property type="match status" value="1"/>
</dbReference>
<evidence type="ECO:0000259" key="7">
    <source>
        <dbReference type="PROSITE" id="PS50198"/>
    </source>
</evidence>
<dbReference type="Pfam" id="PF00481">
    <property type="entry name" value="PP2C"/>
    <property type="match status" value="1"/>
</dbReference>
<dbReference type="PROSITE" id="PS50198">
    <property type="entry name" value="PPIC_PPIASE_2"/>
    <property type="match status" value="1"/>
</dbReference>
<proteinExistence type="predicted"/>
<feature type="compositionally biased region" description="Polar residues" evidence="6">
    <location>
        <begin position="315"/>
        <end position="329"/>
    </location>
</feature>
<dbReference type="Pfam" id="PF11017">
    <property type="entry name" value="DUF2855"/>
    <property type="match status" value="1"/>
</dbReference>
<dbReference type="GO" id="GO:0005829">
    <property type="term" value="C:cytosol"/>
    <property type="evidence" value="ECO:0007669"/>
    <property type="project" value="TreeGrafter"/>
</dbReference>
<evidence type="ECO:0000256" key="4">
    <source>
        <dbReference type="ARBA" id="ARBA00023235"/>
    </source>
</evidence>
<evidence type="ECO:0000259" key="8">
    <source>
        <dbReference type="PROSITE" id="PS51746"/>
    </source>
</evidence>
<gene>
    <name evidence="9" type="primary">PIN1</name>
    <name evidence="9" type="ORF">SNEC2469_LOCUS8182</name>
</gene>
<evidence type="ECO:0000313" key="9">
    <source>
        <dbReference type="EMBL" id="CAE7324812.1"/>
    </source>
</evidence>
<keyword evidence="3 5" id="KW-0697">Rotamase</keyword>
<dbReference type="PANTHER" id="PTHR10657">
    <property type="entry name" value="PEPTIDYL-PROLYL CIS-TRANS ISOMERASE"/>
    <property type="match status" value="1"/>
</dbReference>
<dbReference type="InterPro" id="IPR024983">
    <property type="entry name" value="CHAT_dom"/>
</dbReference>
<dbReference type="Proteomes" id="UP000601435">
    <property type="component" value="Unassembled WGS sequence"/>
</dbReference>
<dbReference type="Pfam" id="PF12770">
    <property type="entry name" value="CHAT"/>
    <property type="match status" value="1"/>
</dbReference>
<dbReference type="Gene3D" id="3.60.40.10">
    <property type="entry name" value="PPM-type phosphatase domain"/>
    <property type="match status" value="1"/>
</dbReference>
<dbReference type="InterPro" id="IPR046357">
    <property type="entry name" value="PPIase_dom_sf"/>
</dbReference>
<dbReference type="OrthoDB" id="430538at2759"/>
<reference evidence="9" key="1">
    <citation type="submission" date="2021-02" db="EMBL/GenBank/DDBJ databases">
        <authorList>
            <person name="Dougan E. K."/>
            <person name="Rhodes N."/>
            <person name="Thang M."/>
            <person name="Chan C."/>
        </authorList>
    </citation>
    <scope>NUCLEOTIDE SEQUENCE</scope>
</reference>
<keyword evidence="4 5" id="KW-0413">Isomerase</keyword>
<dbReference type="InterPro" id="IPR021276">
    <property type="entry name" value="DUF2855"/>
</dbReference>
<dbReference type="InterPro" id="IPR036457">
    <property type="entry name" value="PPM-type-like_dom_sf"/>
</dbReference>
<dbReference type="EC" id="5.2.1.8" evidence="2"/>
<feature type="non-terminal residue" evidence="9">
    <location>
        <position position="1842"/>
    </location>
</feature>
<name>A0A812NRF5_9DINO</name>
<evidence type="ECO:0000256" key="6">
    <source>
        <dbReference type="SAM" id="MobiDB-lite"/>
    </source>
</evidence>
<feature type="region of interest" description="Disordered" evidence="6">
    <location>
        <begin position="292"/>
        <end position="347"/>
    </location>
</feature>
<organism evidence="9 10">
    <name type="scientific">Symbiodinium necroappetens</name>
    <dbReference type="NCBI Taxonomy" id="1628268"/>
    <lineage>
        <taxon>Eukaryota</taxon>
        <taxon>Sar</taxon>
        <taxon>Alveolata</taxon>
        <taxon>Dinophyceae</taxon>
        <taxon>Suessiales</taxon>
        <taxon>Symbiodiniaceae</taxon>
        <taxon>Symbiodinium</taxon>
    </lineage>
</organism>
<dbReference type="EMBL" id="CAJNJA010013586">
    <property type="protein sequence ID" value="CAE7324812.1"/>
    <property type="molecule type" value="Genomic_DNA"/>
</dbReference>
<dbReference type="PROSITE" id="PS51746">
    <property type="entry name" value="PPM_2"/>
    <property type="match status" value="1"/>
</dbReference>
<protein>
    <recommendedName>
        <fullName evidence="2">peptidylprolyl isomerase</fullName>
        <ecNumber evidence="2">5.2.1.8</ecNumber>
    </recommendedName>
</protein>
<dbReference type="PANTHER" id="PTHR10657:SF4">
    <property type="entry name" value="PEPTIDYL-PROLYL CIS-TRANS ISOMERASE-RELATED"/>
    <property type="match status" value="1"/>
</dbReference>
<dbReference type="SUPFAM" id="SSF54534">
    <property type="entry name" value="FKBP-like"/>
    <property type="match status" value="1"/>
</dbReference>
<dbReference type="GO" id="GO:0003755">
    <property type="term" value="F:peptidyl-prolyl cis-trans isomerase activity"/>
    <property type="evidence" value="ECO:0007669"/>
    <property type="project" value="UniProtKB-KW"/>
</dbReference>
<feature type="compositionally biased region" description="Basic and acidic residues" evidence="6">
    <location>
        <begin position="331"/>
        <end position="346"/>
    </location>
</feature>
<comment type="catalytic activity">
    <reaction evidence="1">
        <text>[protein]-peptidylproline (omega=180) = [protein]-peptidylproline (omega=0)</text>
        <dbReference type="Rhea" id="RHEA:16237"/>
        <dbReference type="Rhea" id="RHEA-COMP:10747"/>
        <dbReference type="Rhea" id="RHEA-COMP:10748"/>
        <dbReference type="ChEBI" id="CHEBI:83833"/>
        <dbReference type="ChEBI" id="CHEBI:83834"/>
        <dbReference type="EC" id="5.2.1.8"/>
    </reaction>
</comment>
<dbReference type="InterPro" id="IPR001932">
    <property type="entry name" value="PPM-type_phosphatase-like_dom"/>
</dbReference>
<comment type="caution">
    <text evidence="9">The sequence shown here is derived from an EMBL/GenBank/DDBJ whole genome shotgun (WGS) entry which is preliminary data.</text>
</comment>